<dbReference type="PANTHER" id="PTHR13615">
    <property type="entry name" value="GLYCOSYLTRANSFERASE-LIKE 1"/>
    <property type="match status" value="1"/>
</dbReference>
<dbReference type="OrthoDB" id="10032790at2759"/>
<evidence type="ECO:0000256" key="4">
    <source>
        <dbReference type="ARBA" id="ARBA00044517"/>
    </source>
</evidence>
<dbReference type="RefSeq" id="XP_012897271.1">
    <property type="nucleotide sequence ID" value="XM_013041817.1"/>
</dbReference>
<dbReference type="Proteomes" id="UP000008312">
    <property type="component" value="Unassembled WGS sequence"/>
</dbReference>
<gene>
    <name evidence="9" type="ORF">GSBLH_T00003133001</name>
</gene>
<dbReference type="InterPro" id="IPR051862">
    <property type="entry name" value="GT-like_domain_containing_1"/>
</dbReference>
<evidence type="ECO:0000256" key="6">
    <source>
        <dbReference type="ARBA" id="ARBA00048439"/>
    </source>
</evidence>
<sequence>MVRQQQWHFYIAGSHKQLVDLILREYIASSYTLPGKKWHWKMRTGGLLLSTQVESSPDISEDDVLFATSTFSLCELLSLRPSLGKARKVLYFHENQLNYPRSKEEERDFQFGWIQILSCLVADVVYFNSEWNRSSFLDSIPAFVNRSPDKEPKGVAEQIRAKSQVLYFPVQISHPITLSVNSTDSPLHILWNHRWEHDKDPNTFFSVLFELDEHHIPFHLSVLGESYEETPPIFAAAKERLASHIINFGFVESKEAYYAILEKTDVCVSTAIHEFFGVSVIEAEAFGNYCLCPNRLSYKEIFPRKQLYNTQAQLRKELKDLCLRPERVRNMERRKAASEHASYYLWKNQKKEWDKALL</sequence>
<dbReference type="Pfam" id="PF12038">
    <property type="entry name" value="QTMAN_N"/>
    <property type="match status" value="1"/>
</dbReference>
<evidence type="ECO:0000313" key="9">
    <source>
        <dbReference type="EMBL" id="CBK23223.2"/>
    </source>
</evidence>
<dbReference type="AlphaFoldDB" id="D8M584"/>
<proteinExistence type="inferred from homology"/>
<dbReference type="InterPro" id="IPR022701">
    <property type="entry name" value="QTMAN_N"/>
</dbReference>
<feature type="domain" description="tRNA-queuosine alpha-mannosyltransferase N-terminal" evidence="8">
    <location>
        <begin position="10"/>
        <end position="170"/>
    </location>
</feature>
<evidence type="ECO:0000256" key="1">
    <source>
        <dbReference type="ARBA" id="ARBA00009481"/>
    </source>
</evidence>
<feature type="domain" description="Glycosyl transferase family 1" evidence="7">
    <location>
        <begin position="188"/>
        <end position="303"/>
    </location>
</feature>
<dbReference type="CDD" id="cd01635">
    <property type="entry name" value="Glycosyltransferase_GTB-type"/>
    <property type="match status" value="1"/>
</dbReference>
<keyword evidence="3" id="KW-0808">Transferase</keyword>
<evidence type="ECO:0000313" key="10">
    <source>
        <dbReference type="Proteomes" id="UP000008312"/>
    </source>
</evidence>
<evidence type="ECO:0000259" key="7">
    <source>
        <dbReference type="Pfam" id="PF00534"/>
    </source>
</evidence>
<dbReference type="PANTHER" id="PTHR13615:SF3">
    <property type="entry name" value="GLYCOSYLTRANSFERASE-LIKE DOMAIN-CONTAINING PROTEIN 1"/>
    <property type="match status" value="1"/>
</dbReference>
<evidence type="ECO:0000256" key="5">
    <source>
        <dbReference type="ARBA" id="ARBA00044539"/>
    </source>
</evidence>
<dbReference type="EMBL" id="FN668657">
    <property type="protein sequence ID" value="CBK23223.2"/>
    <property type="molecule type" value="Genomic_DNA"/>
</dbReference>
<dbReference type="SUPFAM" id="SSF53756">
    <property type="entry name" value="UDP-Glycosyltransferase/glycogen phosphorylase"/>
    <property type="match status" value="1"/>
</dbReference>
<dbReference type="Pfam" id="PF00534">
    <property type="entry name" value="Glycos_transf_1"/>
    <property type="match status" value="1"/>
</dbReference>
<evidence type="ECO:0000256" key="3">
    <source>
        <dbReference type="ARBA" id="ARBA00022679"/>
    </source>
</evidence>
<evidence type="ECO:0000259" key="8">
    <source>
        <dbReference type="Pfam" id="PF12038"/>
    </source>
</evidence>
<reference evidence="9" key="1">
    <citation type="submission" date="2010-02" db="EMBL/GenBank/DDBJ databases">
        <title>Sequencing and annotation of the Blastocystis hominis genome.</title>
        <authorList>
            <person name="Wincker P."/>
        </authorList>
    </citation>
    <scope>NUCLEOTIDE SEQUENCE</scope>
    <source>
        <strain evidence="9">Singapore isolate B</strain>
    </source>
</reference>
<comment type="catalytic activity">
    <reaction evidence="6">
        <text>queuosine(34) in tRNA(Asp) + GDP-alpha-D-mannose = O-4''-alpha-D-mannosylqueuosine(34) in tRNA(Asp) + GDP + H(+)</text>
        <dbReference type="Rhea" id="RHEA:12885"/>
        <dbReference type="Rhea" id="RHEA-COMP:18572"/>
        <dbReference type="Rhea" id="RHEA-COMP:18581"/>
        <dbReference type="ChEBI" id="CHEBI:15378"/>
        <dbReference type="ChEBI" id="CHEBI:57527"/>
        <dbReference type="ChEBI" id="CHEBI:58189"/>
        <dbReference type="ChEBI" id="CHEBI:194431"/>
        <dbReference type="ChEBI" id="CHEBI:194442"/>
        <dbReference type="EC" id="2.4.1.110"/>
    </reaction>
    <physiologicalReaction direction="left-to-right" evidence="6">
        <dbReference type="Rhea" id="RHEA:12886"/>
    </physiologicalReaction>
</comment>
<protein>
    <recommendedName>
        <fullName evidence="5">tRNA-queuosine alpha-mannosyltransferase</fullName>
        <ecNumber evidence="4">2.4.1.110</ecNumber>
    </recommendedName>
</protein>
<keyword evidence="2" id="KW-0328">Glycosyltransferase</keyword>
<comment type="similarity">
    <text evidence="1">Belongs to the glycosyltransferase group 1 family. Glycosyltransferase 4 subfamily.</text>
</comment>
<dbReference type="Gene3D" id="3.40.50.2000">
    <property type="entry name" value="Glycogen Phosphorylase B"/>
    <property type="match status" value="1"/>
</dbReference>
<dbReference type="InParanoid" id="D8M584"/>
<dbReference type="InterPro" id="IPR001296">
    <property type="entry name" value="Glyco_trans_1"/>
</dbReference>
<dbReference type="GO" id="GO:0016438">
    <property type="term" value="F:tRNA-queuosine(34) beta-mannosyltransferase activity"/>
    <property type="evidence" value="ECO:0007669"/>
    <property type="project" value="UniProtKB-EC"/>
</dbReference>
<organism evidence="9">
    <name type="scientific">Blastocystis hominis</name>
    <dbReference type="NCBI Taxonomy" id="12968"/>
    <lineage>
        <taxon>Eukaryota</taxon>
        <taxon>Sar</taxon>
        <taxon>Stramenopiles</taxon>
        <taxon>Bigyra</taxon>
        <taxon>Opalozoa</taxon>
        <taxon>Opalinata</taxon>
        <taxon>Blastocystidae</taxon>
        <taxon>Blastocystis</taxon>
    </lineage>
</organism>
<accession>D8M584</accession>
<dbReference type="EC" id="2.4.1.110" evidence="4"/>
<keyword evidence="10" id="KW-1185">Reference proteome</keyword>
<name>D8M584_BLAHO</name>
<dbReference type="GeneID" id="24920249"/>
<evidence type="ECO:0000256" key="2">
    <source>
        <dbReference type="ARBA" id="ARBA00022676"/>
    </source>
</evidence>